<evidence type="ECO:0000313" key="2">
    <source>
        <dbReference type="EMBL" id="EFT84116.1"/>
    </source>
</evidence>
<sequence>MDGTTEEERGSRRNRSGAAPSPGWALTEQAKDCHRRPICDGGALSMILIT</sequence>
<organism evidence="2 3">
    <name type="scientific">Parascardovia denticolens DSM 10105 = JCM 12538</name>
    <dbReference type="NCBI Taxonomy" id="864564"/>
    <lineage>
        <taxon>Bacteria</taxon>
        <taxon>Bacillati</taxon>
        <taxon>Actinomycetota</taxon>
        <taxon>Actinomycetes</taxon>
        <taxon>Bifidobacteriales</taxon>
        <taxon>Bifidobacteriaceae</taxon>
        <taxon>Parascardovia</taxon>
    </lineage>
</organism>
<dbReference type="KEGG" id="pdo:PSDT_0535"/>
<evidence type="ECO:0000313" key="3">
    <source>
        <dbReference type="Proteomes" id="UP000004946"/>
    </source>
</evidence>
<gene>
    <name evidence="2" type="ORF">HMPREF0620_1121</name>
</gene>
<comment type="caution">
    <text evidence="2">The sequence shown here is derived from an EMBL/GenBank/DDBJ whole genome shotgun (WGS) entry which is preliminary data.</text>
</comment>
<accession>E6JZW2</accession>
<keyword evidence="3" id="KW-1185">Reference proteome</keyword>
<protein>
    <submittedName>
        <fullName evidence="2">Uncharacterized protein</fullName>
    </submittedName>
</protein>
<feature type="compositionally biased region" description="Basic and acidic residues" evidence="1">
    <location>
        <begin position="1"/>
        <end position="11"/>
    </location>
</feature>
<dbReference type="PATRIC" id="fig|864564.6.peg.588"/>
<dbReference type="AlphaFoldDB" id="E6JZW2"/>
<feature type="region of interest" description="Disordered" evidence="1">
    <location>
        <begin position="1"/>
        <end position="29"/>
    </location>
</feature>
<dbReference type="HOGENOM" id="CLU_3120774_0_0_11"/>
<dbReference type="Proteomes" id="UP000004946">
    <property type="component" value="Chromosome"/>
</dbReference>
<proteinExistence type="predicted"/>
<name>E6JZW2_PARDN</name>
<dbReference type="EMBL" id="AEON01000001">
    <property type="protein sequence ID" value="EFT84116.1"/>
    <property type="molecule type" value="Genomic_DNA"/>
</dbReference>
<reference evidence="2 3" key="1">
    <citation type="submission" date="2010-12" db="EMBL/GenBank/DDBJ databases">
        <authorList>
            <person name="Muzny D."/>
            <person name="Qin X."/>
            <person name="Buhay C."/>
            <person name="Dugan-Rocha S."/>
            <person name="Ding Y."/>
            <person name="Chen G."/>
            <person name="Hawes A."/>
            <person name="Holder M."/>
            <person name="Jhangiani S."/>
            <person name="Johnson A."/>
            <person name="Khan Z."/>
            <person name="Li Z."/>
            <person name="Liu W."/>
            <person name="Liu X."/>
            <person name="Perez L."/>
            <person name="Shen H."/>
            <person name="Wang Q."/>
            <person name="Watt J."/>
            <person name="Xi L."/>
            <person name="Xin Y."/>
            <person name="Zhou J."/>
            <person name="Deng J."/>
            <person name="Jiang H."/>
            <person name="Liu Y."/>
            <person name="Qu J."/>
            <person name="Song X.-Z."/>
            <person name="Zhang L."/>
            <person name="Villasana D."/>
            <person name="Johnson A."/>
            <person name="Liu J."/>
            <person name="Liyanage D."/>
            <person name="Lorensuhewa L."/>
            <person name="Robinson T."/>
            <person name="Song A."/>
            <person name="Song B.-B."/>
            <person name="Dinh H."/>
            <person name="Thornton R."/>
            <person name="Coyle M."/>
            <person name="Francisco L."/>
            <person name="Jackson L."/>
            <person name="Javaid M."/>
            <person name="Korchina V."/>
            <person name="Kovar C."/>
            <person name="Mata R."/>
            <person name="Mathew T."/>
            <person name="Ngo R."/>
            <person name="Nguyen L."/>
            <person name="Nguyen N."/>
            <person name="Okwuonu G."/>
            <person name="Ongeri F."/>
            <person name="Pham C."/>
            <person name="Simmons D."/>
            <person name="Wilczek-Boney K."/>
            <person name="Hale W."/>
            <person name="Jakkamsetti A."/>
            <person name="Pham P."/>
            <person name="Ruth R."/>
            <person name="San Lucas F."/>
            <person name="Warren J."/>
            <person name="Zhang J."/>
            <person name="Zhao Z."/>
            <person name="Zhou C."/>
            <person name="Zhu D."/>
            <person name="Lee S."/>
            <person name="Bess C."/>
            <person name="Blankenburg K."/>
            <person name="Forbes L."/>
            <person name="Fu Q."/>
            <person name="Gubbala S."/>
            <person name="Hirani K."/>
            <person name="Jayaseelan J.C."/>
            <person name="Lara F."/>
            <person name="Munidasa M."/>
            <person name="Palculict T."/>
            <person name="Patil S."/>
            <person name="Pu L.-L."/>
            <person name="Saada N."/>
            <person name="Tang L."/>
            <person name="Weissenberger G."/>
            <person name="Zhu Y."/>
            <person name="Hemphill L."/>
            <person name="Shang Y."/>
            <person name="Youmans B."/>
            <person name="Ayvaz T."/>
            <person name="Ross M."/>
            <person name="Santibanez J."/>
            <person name="Aqrawi P."/>
            <person name="Gross S."/>
            <person name="Joshi V."/>
            <person name="Fowler G."/>
            <person name="Nazareth L."/>
            <person name="Reid J."/>
            <person name="Worley K."/>
            <person name="Petrosino J."/>
            <person name="Highlander S."/>
            <person name="Gibbs R."/>
        </authorList>
    </citation>
    <scope>NUCLEOTIDE SEQUENCE [LARGE SCALE GENOMIC DNA]</scope>
    <source>
        <strain evidence="2 3">DSM 10105</strain>
    </source>
</reference>
<evidence type="ECO:0000256" key="1">
    <source>
        <dbReference type="SAM" id="MobiDB-lite"/>
    </source>
</evidence>